<dbReference type="InterPro" id="IPR050061">
    <property type="entry name" value="MurCDEF_pg_biosynth"/>
</dbReference>
<evidence type="ECO:0000256" key="8">
    <source>
        <dbReference type="ARBA" id="ARBA00023316"/>
    </source>
</evidence>
<accession>A0A7K1Y6M4</accession>
<feature type="domain" description="Mur ligase C-terminal" evidence="10">
    <location>
        <begin position="306"/>
        <end position="413"/>
    </location>
</feature>
<dbReference type="InterPro" id="IPR004101">
    <property type="entry name" value="Mur_ligase_C"/>
</dbReference>
<evidence type="ECO:0000259" key="11">
    <source>
        <dbReference type="Pfam" id="PF08245"/>
    </source>
</evidence>
<evidence type="ECO:0000256" key="5">
    <source>
        <dbReference type="ARBA" id="ARBA00022960"/>
    </source>
</evidence>
<dbReference type="PANTHER" id="PTHR43445">
    <property type="entry name" value="UDP-N-ACETYLMURAMATE--L-ALANINE LIGASE-RELATED"/>
    <property type="match status" value="1"/>
</dbReference>
<dbReference type="GO" id="GO:0071555">
    <property type="term" value="P:cell wall organization"/>
    <property type="evidence" value="ECO:0007669"/>
    <property type="project" value="UniProtKB-KW"/>
</dbReference>
<evidence type="ECO:0000313" key="12">
    <source>
        <dbReference type="EMBL" id="MXV50224.1"/>
    </source>
</evidence>
<evidence type="ECO:0000256" key="4">
    <source>
        <dbReference type="ARBA" id="ARBA00022840"/>
    </source>
</evidence>
<dbReference type="Pfam" id="PF08245">
    <property type="entry name" value="Mur_ligase_M"/>
    <property type="match status" value="1"/>
</dbReference>
<dbReference type="Gene3D" id="3.40.50.720">
    <property type="entry name" value="NAD(P)-binding Rossmann-like Domain"/>
    <property type="match status" value="1"/>
</dbReference>
<dbReference type="SUPFAM" id="SSF53623">
    <property type="entry name" value="MurD-like peptide ligases, catalytic domain"/>
    <property type="match status" value="1"/>
</dbReference>
<keyword evidence="8" id="KW-0961">Cell wall biogenesis/degradation</keyword>
<proteinExistence type="predicted"/>
<dbReference type="GO" id="GO:0008360">
    <property type="term" value="P:regulation of cell shape"/>
    <property type="evidence" value="ECO:0007669"/>
    <property type="project" value="UniProtKB-KW"/>
</dbReference>
<dbReference type="GO" id="GO:0051301">
    <property type="term" value="P:cell division"/>
    <property type="evidence" value="ECO:0007669"/>
    <property type="project" value="UniProtKB-KW"/>
</dbReference>
<dbReference type="Proteomes" id="UP000466586">
    <property type="component" value="Unassembled WGS sequence"/>
</dbReference>
<keyword evidence="1" id="KW-0436">Ligase</keyword>
<dbReference type="Gene3D" id="3.90.190.20">
    <property type="entry name" value="Mur ligase, C-terminal domain"/>
    <property type="match status" value="1"/>
</dbReference>
<keyword evidence="13" id="KW-1185">Reference proteome</keyword>
<evidence type="ECO:0000313" key="13">
    <source>
        <dbReference type="Proteomes" id="UP000466586"/>
    </source>
</evidence>
<dbReference type="Pfam" id="PF02875">
    <property type="entry name" value="Mur_ligase_C"/>
    <property type="match status" value="1"/>
</dbReference>
<protein>
    <submittedName>
        <fullName evidence="12">Peptidoglycan synthetase</fullName>
    </submittedName>
</protein>
<keyword evidence="6" id="KW-0573">Peptidoglycan synthesis</keyword>
<dbReference type="GO" id="GO:0005524">
    <property type="term" value="F:ATP binding"/>
    <property type="evidence" value="ECO:0007669"/>
    <property type="project" value="UniProtKB-KW"/>
</dbReference>
<feature type="domain" description="Mur ligase N-terminal catalytic" evidence="9">
    <location>
        <begin position="3"/>
        <end position="102"/>
    </location>
</feature>
<dbReference type="InterPro" id="IPR036615">
    <property type="entry name" value="Mur_ligase_C_dom_sf"/>
</dbReference>
<dbReference type="InterPro" id="IPR000713">
    <property type="entry name" value="Mur_ligase_N"/>
</dbReference>
<keyword evidence="5" id="KW-0133">Cell shape</keyword>
<evidence type="ECO:0000256" key="6">
    <source>
        <dbReference type="ARBA" id="ARBA00022984"/>
    </source>
</evidence>
<dbReference type="RefSeq" id="WP_160843405.1">
    <property type="nucleotide sequence ID" value="NZ_WVHT01000002.1"/>
</dbReference>
<comment type="caution">
    <text evidence="12">The sequence shown here is derived from an EMBL/GenBank/DDBJ whole genome shotgun (WGS) entry which is preliminary data.</text>
</comment>
<dbReference type="GO" id="GO:0016881">
    <property type="term" value="F:acid-amino acid ligase activity"/>
    <property type="evidence" value="ECO:0007669"/>
    <property type="project" value="InterPro"/>
</dbReference>
<evidence type="ECO:0000256" key="1">
    <source>
        <dbReference type="ARBA" id="ARBA00022598"/>
    </source>
</evidence>
<evidence type="ECO:0000259" key="9">
    <source>
        <dbReference type="Pfam" id="PF01225"/>
    </source>
</evidence>
<keyword evidence="2" id="KW-0132">Cell division</keyword>
<dbReference type="PANTHER" id="PTHR43445:SF5">
    <property type="entry name" value="UDP-N-ACETYLMURAMATE--L-ALANYL-GAMMA-D-GLUTAMYL-MESO-2,6-DIAMINOHEPTANDIOATE LIGASE"/>
    <property type="match status" value="1"/>
</dbReference>
<dbReference type="SUPFAM" id="SSF53244">
    <property type="entry name" value="MurD-like peptide ligases, peptide-binding domain"/>
    <property type="match status" value="1"/>
</dbReference>
<keyword evidence="4" id="KW-0067">ATP-binding</keyword>
<dbReference type="Pfam" id="PF01225">
    <property type="entry name" value="Mur_ligase"/>
    <property type="match status" value="1"/>
</dbReference>
<sequence length="455" mass="51033">MNLHFIAIGGSAMHNLAIALKKKGFVITGSDDAIYEPSASRLSNYGLLPKEMGWFENNITSEIDAVILGMHARPDNPELLKAQELGIKIYSYPEYVYEQSKHKKRVVIGGSHGKTTITSMIIHVLKNCNKEFDYLVGAQLEGFDTMIQLTDAPVIVIEGDEYLSSPIDRRPKFHLYHADVGVISGIAWDHVNVFPTFDNYKEQFDIFIDTIAENGALIFCKDDEVLSELVKSNKSGVQKIPYSVPAHEIKDGVTKLTWNNEQVPLTVFGQHNLLNLNAAWNVCKLLGIGDIDFITAIKTFKGASKRLEVIGKNDDSIIFKDFAHSPSKLKATVNAVKQQFPNRNLIAIIELHTFSSLNKSFISEYYGSLDLADEAIVFIDQSTFRHKNLEPYDENVVRKSFGNNKLKYFNDAKILEEFLSYINLKGKNLLLMSSGNFGGINLNILADNLLKHTHT</sequence>
<dbReference type="AlphaFoldDB" id="A0A7K1Y6M4"/>
<dbReference type="Gene3D" id="3.40.1190.10">
    <property type="entry name" value="Mur-like, catalytic domain"/>
    <property type="match status" value="1"/>
</dbReference>
<evidence type="ECO:0000256" key="3">
    <source>
        <dbReference type="ARBA" id="ARBA00022741"/>
    </source>
</evidence>
<evidence type="ECO:0000256" key="2">
    <source>
        <dbReference type="ARBA" id="ARBA00022618"/>
    </source>
</evidence>
<organism evidence="12 13">
    <name type="scientific">Hufsiella arboris</name>
    <dbReference type="NCBI Taxonomy" id="2695275"/>
    <lineage>
        <taxon>Bacteria</taxon>
        <taxon>Pseudomonadati</taxon>
        <taxon>Bacteroidota</taxon>
        <taxon>Sphingobacteriia</taxon>
        <taxon>Sphingobacteriales</taxon>
        <taxon>Sphingobacteriaceae</taxon>
        <taxon>Hufsiella</taxon>
    </lineage>
</organism>
<dbReference type="SUPFAM" id="SSF51984">
    <property type="entry name" value="MurCD N-terminal domain"/>
    <property type="match status" value="1"/>
</dbReference>
<dbReference type="EMBL" id="WVHT01000002">
    <property type="protein sequence ID" value="MXV50224.1"/>
    <property type="molecule type" value="Genomic_DNA"/>
</dbReference>
<feature type="domain" description="Mur ligase central" evidence="11">
    <location>
        <begin position="108"/>
        <end position="282"/>
    </location>
</feature>
<evidence type="ECO:0000259" key="10">
    <source>
        <dbReference type="Pfam" id="PF02875"/>
    </source>
</evidence>
<evidence type="ECO:0000256" key="7">
    <source>
        <dbReference type="ARBA" id="ARBA00023306"/>
    </source>
</evidence>
<dbReference type="InterPro" id="IPR036565">
    <property type="entry name" value="Mur-like_cat_sf"/>
</dbReference>
<keyword evidence="7" id="KW-0131">Cell cycle</keyword>
<gene>
    <name evidence="12" type="ORF">GS399_04515</name>
</gene>
<dbReference type="InterPro" id="IPR013221">
    <property type="entry name" value="Mur_ligase_cen"/>
</dbReference>
<keyword evidence="3" id="KW-0547">Nucleotide-binding</keyword>
<reference evidence="12 13" key="1">
    <citation type="submission" date="2019-11" db="EMBL/GenBank/DDBJ databases">
        <title>Pedobacter sp. HMF7647 Genome sequencing and assembly.</title>
        <authorList>
            <person name="Kang H."/>
            <person name="Kim H."/>
            <person name="Joh K."/>
        </authorList>
    </citation>
    <scope>NUCLEOTIDE SEQUENCE [LARGE SCALE GENOMIC DNA]</scope>
    <source>
        <strain evidence="12 13">HMF7647</strain>
    </source>
</reference>
<dbReference type="GO" id="GO:0009252">
    <property type="term" value="P:peptidoglycan biosynthetic process"/>
    <property type="evidence" value="ECO:0007669"/>
    <property type="project" value="UniProtKB-KW"/>
</dbReference>
<name>A0A7K1Y6M4_9SPHI</name>